<gene>
    <name evidence="1" type="primary">ubiJ</name>
    <name evidence="2" type="ORF">KU39_2789</name>
</gene>
<keyword evidence="1" id="KW-0963">Cytoplasm</keyword>
<dbReference type="InterPro" id="IPR003033">
    <property type="entry name" value="SCP2_sterol-bd_dom"/>
</dbReference>
<accession>A0A1L6TEW7</accession>
<dbReference type="InterPro" id="IPR036527">
    <property type="entry name" value="SCP2_sterol-bd_dom_sf"/>
</dbReference>
<keyword evidence="1" id="KW-0831">Ubiquinone biosynthesis</keyword>
<dbReference type="GO" id="GO:0005737">
    <property type="term" value="C:cytoplasm"/>
    <property type="evidence" value="ECO:0007669"/>
    <property type="project" value="UniProtKB-SubCell"/>
</dbReference>
<organism evidence="2 3">
    <name type="scientific">Piscirickettsia salmonis</name>
    <dbReference type="NCBI Taxonomy" id="1238"/>
    <lineage>
        <taxon>Bacteria</taxon>
        <taxon>Pseudomonadati</taxon>
        <taxon>Pseudomonadota</taxon>
        <taxon>Gammaproteobacteria</taxon>
        <taxon>Thiotrichales</taxon>
        <taxon>Piscirickettsiaceae</taxon>
        <taxon>Piscirickettsia</taxon>
    </lineage>
</organism>
<name>A0A1L6TEW7_PISSA</name>
<dbReference type="SUPFAM" id="SSF55718">
    <property type="entry name" value="SCP-like"/>
    <property type="match status" value="1"/>
</dbReference>
<reference evidence="2 3" key="1">
    <citation type="journal article" date="2014" name="Genome Announc.">
        <title>Comparative Genome Analysis of Two Isolates of the Fish Pathogen Piscirickettsia salmonis from Different Hosts Reveals Major Differences in Virulence-Associated Secretion Systems.</title>
        <authorList>
            <person name="Bohle H."/>
            <person name="Henriquez P."/>
            <person name="Grothusen H."/>
            <person name="Navas E."/>
            <person name="Sandoval A."/>
            <person name="Bustamante F."/>
            <person name="Bustos P."/>
            <person name="Mancilla M."/>
        </authorList>
    </citation>
    <scope>NUCLEOTIDE SEQUENCE [LARGE SCALE GENOMIC DNA]</scope>
    <source>
        <strain evidence="3">B1-32597</strain>
    </source>
</reference>
<dbReference type="EMBL" id="CP012508">
    <property type="protein sequence ID" value="ALB23965.1"/>
    <property type="molecule type" value="Genomic_DNA"/>
</dbReference>
<evidence type="ECO:0000256" key="1">
    <source>
        <dbReference type="HAMAP-Rule" id="MF_02215"/>
    </source>
</evidence>
<comment type="pathway">
    <text evidence="1">Cofactor biosynthesis; ubiquinone biosynthesis.</text>
</comment>
<comment type="function">
    <text evidence="1">Required for ubiquinone (coenzyme Q) biosynthesis. Binds hydrophobic ubiquinone biosynthetic intermediates via its SCP2 domain and is essential for the stability of the Ubi complex. May constitute a docking platform where Ubi enzymes assemble and access their SCP2-bound polyprenyl substrates.</text>
</comment>
<dbReference type="InterPro" id="IPR038989">
    <property type="entry name" value="UbiJ"/>
</dbReference>
<evidence type="ECO:0000313" key="3">
    <source>
        <dbReference type="Proteomes" id="UP000029558"/>
    </source>
</evidence>
<dbReference type="OrthoDB" id="9796077at2"/>
<sequence>MAYAALIKPVLPVLTNALNKTLKTDRWLMQSWSSLSGRVLALEIKELDVPIYVYLLADGLLLSLNQVESAGSDQVDVTIRGDIAGLLALVKAKDPQTVILSRQVVLHGDVATLQEVQRYLAMFEFDWEGEISRYVGPLWAGVAGQGVRVAKGWLGSASESFKKNTSEFVLYEQRLLVSHEEMNDWLERLQSLRLDVERLSMRLNLLEIKKGDD</sequence>
<keyword evidence="2" id="KW-0449">Lipoprotein</keyword>
<dbReference type="AlphaFoldDB" id="A0A1L6TEW7"/>
<proteinExistence type="inferred from homology"/>
<dbReference type="GO" id="GO:0006744">
    <property type="term" value="P:ubiquinone biosynthetic process"/>
    <property type="evidence" value="ECO:0007669"/>
    <property type="project" value="UniProtKB-UniRule"/>
</dbReference>
<dbReference type="PANTHER" id="PTHR38693">
    <property type="entry name" value="UBIQUINONE BIOSYNTHESIS PROTEIN UBIJ"/>
    <property type="match status" value="1"/>
</dbReference>
<dbReference type="Proteomes" id="UP000029558">
    <property type="component" value="Chromosome"/>
</dbReference>
<dbReference type="Pfam" id="PF02036">
    <property type="entry name" value="SCP2"/>
    <property type="match status" value="1"/>
</dbReference>
<comment type="similarity">
    <text evidence="1">Belongs to the UbiJ family.</text>
</comment>
<comment type="subcellular location">
    <subcellularLocation>
        <location evidence="1">Cytoplasm</location>
    </subcellularLocation>
</comment>
<dbReference type="HAMAP" id="MF_02215">
    <property type="entry name" value="UbiJ"/>
    <property type="match status" value="1"/>
</dbReference>
<dbReference type="PANTHER" id="PTHR38693:SF1">
    <property type="entry name" value="UBIQUINONE BIOSYNTHESIS ACCESSORY FACTOR UBIJ"/>
    <property type="match status" value="1"/>
</dbReference>
<protein>
    <recommendedName>
        <fullName evidence="1">Ubiquinone biosynthesis accessory factor UbiJ</fullName>
    </recommendedName>
</protein>
<evidence type="ECO:0000313" key="2">
    <source>
        <dbReference type="EMBL" id="ALB23965.1"/>
    </source>
</evidence>
<dbReference type="RefSeq" id="WP_027242667.1">
    <property type="nucleotide sequence ID" value="NZ_CP012508.1"/>
</dbReference>